<gene>
    <name evidence="2" type="ORF">A4A49_64918</name>
</gene>
<sequence length="113" mass="12716">MNEDDPQKQKVADIGETSKETEIQGTPLSEPDECPDETCIEEEESLKEITEDESDKETDLLQATGVSRNQSIEYSKKRDSHQGAIQKKKEAYVTKNVQVPAVEYQAGQTRRKG</sequence>
<organism evidence="2 3">
    <name type="scientific">Nicotiana attenuata</name>
    <name type="common">Coyote tobacco</name>
    <dbReference type="NCBI Taxonomy" id="49451"/>
    <lineage>
        <taxon>Eukaryota</taxon>
        <taxon>Viridiplantae</taxon>
        <taxon>Streptophyta</taxon>
        <taxon>Embryophyta</taxon>
        <taxon>Tracheophyta</taxon>
        <taxon>Spermatophyta</taxon>
        <taxon>Magnoliopsida</taxon>
        <taxon>eudicotyledons</taxon>
        <taxon>Gunneridae</taxon>
        <taxon>Pentapetalae</taxon>
        <taxon>asterids</taxon>
        <taxon>lamiids</taxon>
        <taxon>Solanales</taxon>
        <taxon>Solanaceae</taxon>
        <taxon>Nicotianoideae</taxon>
        <taxon>Nicotianeae</taxon>
        <taxon>Nicotiana</taxon>
    </lineage>
</organism>
<feature type="compositionally biased region" description="Basic and acidic residues" evidence="1">
    <location>
        <begin position="1"/>
        <end position="22"/>
    </location>
</feature>
<keyword evidence="3" id="KW-1185">Reference proteome</keyword>
<evidence type="ECO:0000256" key="1">
    <source>
        <dbReference type="SAM" id="MobiDB-lite"/>
    </source>
</evidence>
<proteinExistence type="predicted"/>
<dbReference type="Proteomes" id="UP000187609">
    <property type="component" value="Unassembled WGS sequence"/>
</dbReference>
<comment type="caution">
    <text evidence="2">The sequence shown here is derived from an EMBL/GenBank/DDBJ whole genome shotgun (WGS) entry which is preliminary data.</text>
</comment>
<feature type="region of interest" description="Disordered" evidence="1">
    <location>
        <begin position="1"/>
        <end position="37"/>
    </location>
</feature>
<protein>
    <submittedName>
        <fullName evidence="2">Uncharacterized protein</fullName>
    </submittedName>
</protein>
<evidence type="ECO:0000313" key="3">
    <source>
        <dbReference type="Proteomes" id="UP000187609"/>
    </source>
</evidence>
<evidence type="ECO:0000313" key="2">
    <source>
        <dbReference type="EMBL" id="OIT29331.1"/>
    </source>
</evidence>
<accession>A0A314KIT4</accession>
<name>A0A314KIT4_NICAT</name>
<dbReference type="Gramene" id="OIT29331">
    <property type="protein sequence ID" value="OIT29331"/>
    <property type="gene ID" value="A4A49_64918"/>
</dbReference>
<dbReference type="EMBL" id="MJEQ01001809">
    <property type="protein sequence ID" value="OIT29331.1"/>
    <property type="molecule type" value="Genomic_DNA"/>
</dbReference>
<reference evidence="2" key="1">
    <citation type="submission" date="2016-11" db="EMBL/GenBank/DDBJ databases">
        <title>The genome of Nicotiana attenuata.</title>
        <authorList>
            <person name="Xu S."/>
            <person name="Brockmoeller T."/>
            <person name="Gaquerel E."/>
            <person name="Navarro A."/>
            <person name="Kuhl H."/>
            <person name="Gase K."/>
            <person name="Ling Z."/>
            <person name="Zhou W."/>
            <person name="Kreitzer C."/>
            <person name="Stanke M."/>
            <person name="Tang H."/>
            <person name="Lyons E."/>
            <person name="Pandey P."/>
            <person name="Pandey S.P."/>
            <person name="Timmermann B."/>
            <person name="Baldwin I.T."/>
        </authorList>
    </citation>
    <scope>NUCLEOTIDE SEQUENCE [LARGE SCALE GENOMIC DNA]</scope>
    <source>
        <strain evidence="2">UT</strain>
    </source>
</reference>
<dbReference type="AlphaFoldDB" id="A0A314KIT4"/>